<evidence type="ECO:0000256" key="2">
    <source>
        <dbReference type="ARBA" id="ARBA00010930"/>
    </source>
</evidence>
<keyword evidence="9" id="KW-0963">Cytoplasm</keyword>
<name>A0A7R6SZH9_9BACT</name>
<evidence type="ECO:0000256" key="4">
    <source>
        <dbReference type="ARBA" id="ARBA00022516"/>
    </source>
</evidence>
<dbReference type="PANTHER" id="PTHR20863">
    <property type="entry name" value="ACYL CARRIER PROTEIN"/>
    <property type="match status" value="1"/>
</dbReference>
<dbReference type="NCBIfam" id="NF002150">
    <property type="entry name" value="PRK00982.1-4"/>
    <property type="match status" value="1"/>
</dbReference>
<comment type="PTM">
    <text evidence="11">4'-phosphopantetheine is transferred from CoA to a specific serine of apo-ACP by acpS.</text>
</comment>
<comment type="subcellular location">
    <subcellularLocation>
        <location evidence="9">Cytoplasm</location>
    </subcellularLocation>
</comment>
<keyword evidence="4 9" id="KW-0444">Lipid biosynthesis</keyword>
<dbReference type="EMBL" id="AP017470">
    <property type="protein sequence ID" value="BBB32865.1"/>
    <property type="molecule type" value="Genomic_DNA"/>
</dbReference>
<proteinExistence type="inferred from homology"/>
<evidence type="ECO:0000256" key="10">
    <source>
        <dbReference type="NCBIfam" id="TIGR00517"/>
    </source>
</evidence>
<evidence type="ECO:0000256" key="11">
    <source>
        <dbReference type="RuleBase" id="RU003545"/>
    </source>
</evidence>
<dbReference type="RefSeq" id="WP_201327166.1">
    <property type="nucleotide sequence ID" value="NZ_AP017470.1"/>
</dbReference>
<evidence type="ECO:0000256" key="7">
    <source>
        <dbReference type="ARBA" id="ARBA00023098"/>
    </source>
</evidence>
<dbReference type="PROSITE" id="PS50075">
    <property type="entry name" value="CARRIER"/>
    <property type="match status" value="1"/>
</dbReference>
<protein>
    <recommendedName>
        <fullName evidence="9 10">Acyl carrier protein</fullName>
        <shortName evidence="9">ACP</shortName>
    </recommendedName>
</protein>
<evidence type="ECO:0000256" key="5">
    <source>
        <dbReference type="ARBA" id="ARBA00022553"/>
    </source>
</evidence>
<dbReference type="Gene3D" id="1.10.1200.10">
    <property type="entry name" value="ACP-like"/>
    <property type="match status" value="1"/>
</dbReference>
<evidence type="ECO:0000256" key="6">
    <source>
        <dbReference type="ARBA" id="ARBA00022832"/>
    </source>
</evidence>
<accession>A0A7R6SZH9</accession>
<evidence type="ECO:0000256" key="3">
    <source>
        <dbReference type="ARBA" id="ARBA00022450"/>
    </source>
</evidence>
<comment type="similarity">
    <text evidence="2 9">Belongs to the acyl carrier protein (ACP) family.</text>
</comment>
<dbReference type="HAMAP" id="MF_01217">
    <property type="entry name" value="Acyl_carrier"/>
    <property type="match status" value="1"/>
</dbReference>
<comment type="PTM">
    <text evidence="9">4'-phosphopantetheine is transferred from CoA to a specific serine of apo-ACP by AcpS. This modification is essential for activity because fatty acids are bound in thioester linkage to the sulfhydryl of the prosthetic group.</text>
</comment>
<dbReference type="PANTHER" id="PTHR20863:SF76">
    <property type="entry name" value="CARRIER DOMAIN-CONTAINING PROTEIN"/>
    <property type="match status" value="1"/>
</dbReference>
<feature type="domain" description="Carrier" evidence="12">
    <location>
        <begin position="2"/>
        <end position="78"/>
    </location>
</feature>
<dbReference type="Proteomes" id="UP000595564">
    <property type="component" value="Chromosome"/>
</dbReference>
<dbReference type="Pfam" id="PF00550">
    <property type="entry name" value="PP-binding"/>
    <property type="match status" value="1"/>
</dbReference>
<dbReference type="InterPro" id="IPR003231">
    <property type="entry name" value="ACP"/>
</dbReference>
<dbReference type="UniPathway" id="UPA00094"/>
<dbReference type="GO" id="GO:0000036">
    <property type="term" value="F:acyl carrier activity"/>
    <property type="evidence" value="ECO:0007669"/>
    <property type="project" value="UniProtKB-UniRule"/>
</dbReference>
<dbReference type="GO" id="GO:0005829">
    <property type="term" value="C:cytosol"/>
    <property type="evidence" value="ECO:0007669"/>
    <property type="project" value="TreeGrafter"/>
</dbReference>
<dbReference type="InterPro" id="IPR009081">
    <property type="entry name" value="PP-bd_ACP"/>
</dbReference>
<evidence type="ECO:0000313" key="13">
    <source>
        <dbReference type="EMBL" id="BBB32865.1"/>
    </source>
</evidence>
<organism evidence="13 14">
    <name type="scientific">Thermotomaculum hydrothermale</name>
    <dbReference type="NCBI Taxonomy" id="981385"/>
    <lineage>
        <taxon>Bacteria</taxon>
        <taxon>Pseudomonadati</taxon>
        <taxon>Acidobacteriota</taxon>
        <taxon>Holophagae</taxon>
        <taxon>Thermotomaculales</taxon>
        <taxon>Thermotomaculaceae</taxon>
        <taxon>Thermotomaculum</taxon>
    </lineage>
</organism>
<dbReference type="SUPFAM" id="SSF47336">
    <property type="entry name" value="ACP-like"/>
    <property type="match status" value="1"/>
</dbReference>
<gene>
    <name evidence="9 13" type="primary">acpP</name>
    <name evidence="13" type="ORF">TTHT_1352</name>
</gene>
<reference evidence="13 14" key="1">
    <citation type="journal article" date="2012" name="Extremophiles">
        <title>Thermotomaculum hydrothermale gen. nov., sp. nov., a novel heterotrophic thermophile within the phylum Acidobacteria from a deep-sea hydrothermal vent chimney in the Southern Okinawa Trough.</title>
        <authorList>
            <person name="Izumi H."/>
            <person name="Nunoura T."/>
            <person name="Miyazaki M."/>
            <person name="Mino S."/>
            <person name="Toki T."/>
            <person name="Takai K."/>
            <person name="Sako Y."/>
            <person name="Sawabe T."/>
            <person name="Nakagawa S."/>
        </authorList>
    </citation>
    <scope>NUCLEOTIDE SEQUENCE [LARGE SCALE GENOMIC DNA]</scope>
    <source>
        <strain evidence="13 14">AC55</strain>
    </source>
</reference>
<keyword evidence="5 9" id="KW-0597">Phosphoprotein</keyword>
<evidence type="ECO:0000313" key="14">
    <source>
        <dbReference type="Proteomes" id="UP000595564"/>
    </source>
</evidence>
<dbReference type="FunFam" id="1.10.1200.10:FF:000003">
    <property type="entry name" value="Acyl carrier protein"/>
    <property type="match status" value="1"/>
</dbReference>
<dbReference type="NCBIfam" id="NF002151">
    <property type="entry name" value="PRK00982.1-5"/>
    <property type="match status" value="1"/>
</dbReference>
<comment type="pathway">
    <text evidence="1 9 11">Lipid metabolism; fatty acid biosynthesis.</text>
</comment>
<dbReference type="GO" id="GO:0000035">
    <property type="term" value="F:acyl binding"/>
    <property type="evidence" value="ECO:0007669"/>
    <property type="project" value="TreeGrafter"/>
</dbReference>
<evidence type="ECO:0000256" key="9">
    <source>
        <dbReference type="HAMAP-Rule" id="MF_01217"/>
    </source>
</evidence>
<keyword evidence="6 9" id="KW-0276">Fatty acid metabolism</keyword>
<dbReference type="NCBIfam" id="TIGR00517">
    <property type="entry name" value="acyl_carrier"/>
    <property type="match status" value="1"/>
</dbReference>
<dbReference type="GO" id="GO:0016020">
    <property type="term" value="C:membrane"/>
    <property type="evidence" value="ECO:0007669"/>
    <property type="project" value="GOC"/>
</dbReference>
<evidence type="ECO:0000259" key="12">
    <source>
        <dbReference type="PROSITE" id="PS50075"/>
    </source>
</evidence>
<dbReference type="AlphaFoldDB" id="A0A7R6SZH9"/>
<dbReference type="GO" id="GO:0009245">
    <property type="term" value="P:lipid A biosynthetic process"/>
    <property type="evidence" value="ECO:0007669"/>
    <property type="project" value="TreeGrafter"/>
</dbReference>
<keyword evidence="7 9" id="KW-0443">Lipid metabolism</keyword>
<keyword evidence="3 9" id="KW-0596">Phosphopantetheine</keyword>
<sequence>MSEVLNKVKEIIVNQLDGVSEDQITENSNFIDDLGADSLDIYELIMAFEDEFGIEIPDKEAEKIKTVGDAVKYIEEHIN</sequence>
<evidence type="ECO:0000256" key="8">
    <source>
        <dbReference type="ARBA" id="ARBA00023160"/>
    </source>
</evidence>
<evidence type="ECO:0000256" key="1">
    <source>
        <dbReference type="ARBA" id="ARBA00005194"/>
    </source>
</evidence>
<comment type="function">
    <text evidence="9 11">Carrier of the growing fatty acid chain in fatty acid biosynthesis.</text>
</comment>
<feature type="modified residue" description="O-(pantetheine 4'-phosphoryl)serine" evidence="9">
    <location>
        <position position="38"/>
    </location>
</feature>
<dbReference type="KEGG" id="thyd:TTHT_1352"/>
<keyword evidence="14" id="KW-1185">Reference proteome</keyword>
<keyword evidence="8 9" id="KW-0275">Fatty acid biosynthesis</keyword>
<dbReference type="InterPro" id="IPR036736">
    <property type="entry name" value="ACP-like_sf"/>
</dbReference>
<dbReference type="NCBIfam" id="NF002148">
    <property type="entry name" value="PRK00982.1-2"/>
    <property type="match status" value="1"/>
</dbReference>